<evidence type="ECO:0000313" key="2">
    <source>
        <dbReference type="EMBL" id="SMQ54464.1"/>
    </source>
</evidence>
<keyword evidence="3" id="KW-1185">Reference proteome</keyword>
<proteinExistence type="predicted"/>
<dbReference type="EMBL" id="LT853701">
    <property type="protein sequence ID" value="SMQ54464.1"/>
    <property type="molecule type" value="Genomic_DNA"/>
</dbReference>
<protein>
    <recommendedName>
        <fullName evidence="4">EGF-like domain-containing protein</fullName>
    </recommendedName>
</protein>
<dbReference type="Proteomes" id="UP000215127">
    <property type="component" value="Chromosome 10"/>
</dbReference>
<keyword evidence="1" id="KW-0732">Signal</keyword>
<accession>A0A1X7S465</accession>
<evidence type="ECO:0008006" key="4">
    <source>
        <dbReference type="Google" id="ProtNLM"/>
    </source>
</evidence>
<dbReference type="AlphaFoldDB" id="A0A1X7S465"/>
<sequence>MQFNRLFLTVLAGLLYAAQVHADTVDYGDHGHCDDTVACNNSPREICHCGAHQEHQGVCSQSGSLCSWHV</sequence>
<reference evidence="2 3" key="1">
    <citation type="submission" date="2016-06" db="EMBL/GenBank/DDBJ databases">
        <authorList>
            <person name="Kjaerup R.B."/>
            <person name="Dalgaard T.S."/>
            <person name="Juul-Madsen H.R."/>
        </authorList>
    </citation>
    <scope>NUCLEOTIDE SEQUENCE [LARGE SCALE GENOMIC DNA]</scope>
</reference>
<evidence type="ECO:0000256" key="1">
    <source>
        <dbReference type="SAM" id="SignalP"/>
    </source>
</evidence>
<feature type="signal peptide" evidence="1">
    <location>
        <begin position="1"/>
        <end position="22"/>
    </location>
</feature>
<feature type="chain" id="PRO_5012710928" description="EGF-like domain-containing protein" evidence="1">
    <location>
        <begin position="23"/>
        <end position="70"/>
    </location>
</feature>
<organism evidence="2 3">
    <name type="scientific">Zymoseptoria tritici (strain ST99CH_3D7)</name>
    <dbReference type="NCBI Taxonomy" id="1276538"/>
    <lineage>
        <taxon>Eukaryota</taxon>
        <taxon>Fungi</taxon>
        <taxon>Dikarya</taxon>
        <taxon>Ascomycota</taxon>
        <taxon>Pezizomycotina</taxon>
        <taxon>Dothideomycetes</taxon>
        <taxon>Dothideomycetidae</taxon>
        <taxon>Mycosphaerellales</taxon>
        <taxon>Mycosphaerellaceae</taxon>
        <taxon>Zymoseptoria</taxon>
    </lineage>
</organism>
<name>A0A1X7S465_ZYMT9</name>
<gene>
    <name evidence="2" type="ORF">ZT3D7_G9619</name>
</gene>
<evidence type="ECO:0000313" key="3">
    <source>
        <dbReference type="Proteomes" id="UP000215127"/>
    </source>
</evidence>